<dbReference type="InterPro" id="IPR029751">
    <property type="entry name" value="Ribosomal_L25_dom"/>
</dbReference>
<dbReference type="NCBIfam" id="NF004612">
    <property type="entry name" value="PRK05943.1"/>
    <property type="match status" value="1"/>
</dbReference>
<keyword evidence="2 5" id="KW-0694">RNA-binding</keyword>
<dbReference type="GO" id="GO:0022625">
    <property type="term" value="C:cytosolic large ribosomal subunit"/>
    <property type="evidence" value="ECO:0007669"/>
    <property type="project" value="TreeGrafter"/>
</dbReference>
<feature type="domain" description="Large ribosomal subunit protein bL25 beta" evidence="7">
    <location>
        <begin position="100"/>
        <end position="187"/>
    </location>
</feature>
<dbReference type="FunFam" id="2.40.240.10:FF:000002">
    <property type="entry name" value="50S ribosomal protein L25"/>
    <property type="match status" value="1"/>
</dbReference>
<dbReference type="InterPro" id="IPR020056">
    <property type="entry name" value="Rbsml_bL25/Gln-tRNA_synth_N"/>
</dbReference>
<evidence type="ECO:0000256" key="1">
    <source>
        <dbReference type="ARBA" id="ARBA00022730"/>
    </source>
</evidence>
<gene>
    <name evidence="5" type="primary">rplY</name>
    <name evidence="5" type="synonym">ctc</name>
    <name evidence="8" type="ORF">HF682_08660</name>
</gene>
<proteinExistence type="inferred from homology"/>
<dbReference type="PANTHER" id="PTHR33284:SF1">
    <property type="entry name" value="RIBOSOMAL PROTEIN L25_GLN-TRNA SYNTHETASE, ANTI-CODON-BINDING DOMAIN-CONTAINING PROTEIN"/>
    <property type="match status" value="1"/>
</dbReference>
<keyword evidence="4 5" id="KW-0687">Ribonucleoprotein</keyword>
<dbReference type="NCBIfam" id="TIGR00731">
    <property type="entry name" value="bL25_bact_ctc"/>
    <property type="match status" value="1"/>
</dbReference>
<dbReference type="GO" id="GO:0003735">
    <property type="term" value="F:structural constituent of ribosome"/>
    <property type="evidence" value="ECO:0007669"/>
    <property type="project" value="InterPro"/>
</dbReference>
<sequence length="195" mass="20831">MKIEVIAQSRAKQGSGASRRLRHAGKVPGIVYGGNVAPLVIELDHNNLFHAMRNEAFHSSILDLVVDGKAEKVLLRATQWHAYKQQIQHVDFQRVAADQKLHMKVPLHFVNGEIAPGVKLGGGIVNHILTEVEVSCLPGDLPEFIEVDLSKLAAGAAVHLSELKLPKGVELVSLGRGEDLAVAAIAAVRGGGSAE</sequence>
<dbReference type="InterPro" id="IPR011035">
    <property type="entry name" value="Ribosomal_bL25/Gln-tRNA_synth"/>
</dbReference>
<name>A0A847RVL8_9NEIS</name>
<dbReference type="InterPro" id="IPR037121">
    <property type="entry name" value="Ribosomal_bL25_C"/>
</dbReference>
<dbReference type="NCBIfam" id="NF004130">
    <property type="entry name" value="PRK05618.1-5"/>
    <property type="match status" value="1"/>
</dbReference>
<dbReference type="Pfam" id="PF14693">
    <property type="entry name" value="Ribosomal_TL5_C"/>
    <property type="match status" value="1"/>
</dbReference>
<keyword evidence="9" id="KW-1185">Reference proteome</keyword>
<feature type="domain" description="Large ribosomal subunit protein bL25 L25" evidence="6">
    <location>
        <begin position="7"/>
        <end position="92"/>
    </location>
</feature>
<dbReference type="InterPro" id="IPR020930">
    <property type="entry name" value="Ribosomal_uL5_bac-type"/>
</dbReference>
<dbReference type="InterPro" id="IPR020055">
    <property type="entry name" value="Ribosomal_bL25_short"/>
</dbReference>
<organism evidence="8 9">
    <name type="scientific">Leeia aquatica</name>
    <dbReference type="NCBI Taxonomy" id="2725557"/>
    <lineage>
        <taxon>Bacteria</taxon>
        <taxon>Pseudomonadati</taxon>
        <taxon>Pseudomonadota</taxon>
        <taxon>Betaproteobacteria</taxon>
        <taxon>Neisseriales</taxon>
        <taxon>Leeiaceae</taxon>
        <taxon>Leeia</taxon>
    </lineage>
</organism>
<dbReference type="Gene3D" id="2.40.240.10">
    <property type="entry name" value="Ribosomal Protein L25, Chain P"/>
    <property type="match status" value="1"/>
</dbReference>
<protein>
    <recommendedName>
        <fullName evidence="5">Large ribosomal subunit protein bL25</fullName>
    </recommendedName>
    <alternativeName>
        <fullName evidence="5">General stress protein CTC</fullName>
    </alternativeName>
</protein>
<comment type="function">
    <text evidence="5">This is one of the proteins that binds to the 5S RNA in the ribosome where it forms part of the central protuberance.</text>
</comment>
<keyword evidence="3 5" id="KW-0689">Ribosomal protein</keyword>
<evidence type="ECO:0000313" key="8">
    <source>
        <dbReference type="EMBL" id="NLR75230.1"/>
    </source>
</evidence>
<dbReference type="InterPro" id="IPR020057">
    <property type="entry name" value="Ribosomal_bL25_b-dom"/>
</dbReference>
<dbReference type="Pfam" id="PF01386">
    <property type="entry name" value="Ribosomal_L25p"/>
    <property type="match status" value="1"/>
</dbReference>
<keyword evidence="1 5" id="KW-0699">rRNA-binding</keyword>
<dbReference type="NCBIfam" id="NF004128">
    <property type="entry name" value="PRK05618.1-2"/>
    <property type="match status" value="1"/>
</dbReference>
<dbReference type="Proteomes" id="UP000587991">
    <property type="component" value="Unassembled WGS sequence"/>
</dbReference>
<reference evidence="8 9" key="1">
    <citation type="submission" date="2020-04" db="EMBL/GenBank/DDBJ databases">
        <title>Draft genome of Leeia sp. IMCC25680.</title>
        <authorList>
            <person name="Song J."/>
            <person name="Cho J.-C."/>
        </authorList>
    </citation>
    <scope>NUCLEOTIDE SEQUENCE [LARGE SCALE GENOMIC DNA]</scope>
    <source>
        <strain evidence="8 9">IMCC25680</strain>
    </source>
</reference>
<evidence type="ECO:0000256" key="3">
    <source>
        <dbReference type="ARBA" id="ARBA00022980"/>
    </source>
</evidence>
<comment type="similarity">
    <text evidence="5">Belongs to the bacterial ribosomal protein bL25 family. CTC subfamily.</text>
</comment>
<dbReference type="HAMAP" id="MF_01334">
    <property type="entry name" value="Ribosomal_bL25_CTC"/>
    <property type="match status" value="1"/>
</dbReference>
<dbReference type="RefSeq" id="WP_168876774.1">
    <property type="nucleotide sequence ID" value="NZ_JABAIM010000001.1"/>
</dbReference>
<dbReference type="GO" id="GO:0006412">
    <property type="term" value="P:translation"/>
    <property type="evidence" value="ECO:0007669"/>
    <property type="project" value="UniProtKB-UniRule"/>
</dbReference>
<dbReference type="GO" id="GO:0008097">
    <property type="term" value="F:5S rRNA binding"/>
    <property type="evidence" value="ECO:0007669"/>
    <property type="project" value="InterPro"/>
</dbReference>
<evidence type="ECO:0000256" key="4">
    <source>
        <dbReference type="ARBA" id="ARBA00023274"/>
    </source>
</evidence>
<evidence type="ECO:0000256" key="5">
    <source>
        <dbReference type="HAMAP-Rule" id="MF_01334"/>
    </source>
</evidence>
<dbReference type="AlphaFoldDB" id="A0A847RVL8"/>
<dbReference type="InterPro" id="IPR001021">
    <property type="entry name" value="Ribosomal_bL25_long"/>
</dbReference>
<evidence type="ECO:0000313" key="9">
    <source>
        <dbReference type="Proteomes" id="UP000587991"/>
    </source>
</evidence>
<evidence type="ECO:0000256" key="2">
    <source>
        <dbReference type="ARBA" id="ARBA00022884"/>
    </source>
</evidence>
<evidence type="ECO:0000259" key="6">
    <source>
        <dbReference type="Pfam" id="PF01386"/>
    </source>
</evidence>
<comment type="caution">
    <text evidence="8">The sequence shown here is derived from an EMBL/GenBank/DDBJ whole genome shotgun (WGS) entry which is preliminary data.</text>
</comment>
<dbReference type="Gene3D" id="2.170.120.20">
    <property type="entry name" value="Ribosomal protein L25, beta domain"/>
    <property type="match status" value="1"/>
</dbReference>
<accession>A0A847RVL8</accession>
<dbReference type="HAMAP" id="MF_01336">
    <property type="entry name" value="Ribosomal_bL25"/>
    <property type="match status" value="1"/>
</dbReference>
<evidence type="ECO:0000259" key="7">
    <source>
        <dbReference type="Pfam" id="PF14693"/>
    </source>
</evidence>
<dbReference type="SUPFAM" id="SSF50715">
    <property type="entry name" value="Ribosomal protein L25-like"/>
    <property type="match status" value="1"/>
</dbReference>
<dbReference type="CDD" id="cd00495">
    <property type="entry name" value="Ribosomal_L25_TL5_CTC"/>
    <property type="match status" value="1"/>
</dbReference>
<comment type="subunit">
    <text evidence="5">Part of the 50S ribosomal subunit; part of the 5S rRNA/L5/L18/L25 subcomplex. Contacts the 5S rRNA. Binds to the 5S rRNA independently of L5 and L18.</text>
</comment>
<dbReference type="EMBL" id="JABAIM010000001">
    <property type="protein sequence ID" value="NLR75230.1"/>
    <property type="molecule type" value="Genomic_DNA"/>
</dbReference>
<dbReference type="PANTHER" id="PTHR33284">
    <property type="entry name" value="RIBOSOMAL PROTEIN L25/GLN-TRNA SYNTHETASE, ANTI-CODON-BINDING DOMAIN-CONTAINING PROTEIN"/>
    <property type="match status" value="1"/>
</dbReference>